<dbReference type="GO" id="GO:0015689">
    <property type="term" value="P:molybdate ion transport"/>
    <property type="evidence" value="ECO:0007669"/>
    <property type="project" value="InterPro"/>
</dbReference>
<dbReference type="InterPro" id="IPR050682">
    <property type="entry name" value="ModA/WtpA"/>
</dbReference>
<evidence type="ECO:0000313" key="4">
    <source>
        <dbReference type="EMBL" id="EGG30318.1"/>
    </source>
</evidence>
<dbReference type="SUPFAM" id="SSF53850">
    <property type="entry name" value="Periplasmic binding protein-like II"/>
    <property type="match status" value="1"/>
</dbReference>
<dbReference type="RefSeq" id="WP_009575030.1">
    <property type="nucleotide sequence ID" value="NZ_AEIG01000017.1"/>
</dbReference>
<evidence type="ECO:0000313" key="5">
    <source>
        <dbReference type="Proteomes" id="UP000005615"/>
    </source>
</evidence>
<evidence type="ECO:0000256" key="2">
    <source>
        <dbReference type="ARBA" id="ARBA00022723"/>
    </source>
</evidence>
<dbReference type="InterPro" id="IPR005950">
    <property type="entry name" value="ModA"/>
</dbReference>
<dbReference type="EMBL" id="AEIG01000017">
    <property type="protein sequence ID" value="EGG30318.1"/>
    <property type="molecule type" value="Genomic_DNA"/>
</dbReference>
<evidence type="ECO:0000256" key="3">
    <source>
        <dbReference type="ARBA" id="ARBA00022729"/>
    </source>
</evidence>
<keyword evidence="3" id="KW-0732">Signal</keyword>
<sequence length="205" mass="22064">MASNFVPVLEALMETVPPPDKVTIISGATGALSNQILMGAPFDVLLAADKDRPTTLANEKQLTPPICYAQGQLVLMGAQSLADLNVGGRIAIANPLTAPYGRAAKEVLQRVNIPTLQVIQGNNAQQAYQFKASGNVMFALVPASLAEGFAIPSDWYSPIEQFAVSVRPAGHTNHQSAEAFLLWLSNDEVQSRLRQYGYSRCQHDS</sequence>
<dbReference type="Pfam" id="PF13531">
    <property type="entry name" value="SBP_bac_11"/>
    <property type="match status" value="1"/>
</dbReference>
<proteinExistence type="inferred from homology"/>
<protein>
    <submittedName>
        <fullName evidence="4">Molybdenum ABC transporter, periplasmic molybdenum-binding protein ModA (TC 3.A.1.8.1)</fullName>
    </submittedName>
</protein>
<dbReference type="AlphaFoldDB" id="F3L032"/>
<gene>
    <name evidence="4" type="ORF">IMCC3088_684</name>
</gene>
<dbReference type="Gene3D" id="3.40.190.10">
    <property type="entry name" value="Periplasmic binding protein-like II"/>
    <property type="match status" value="2"/>
</dbReference>
<dbReference type="NCBIfam" id="TIGR01256">
    <property type="entry name" value="modA"/>
    <property type="match status" value="1"/>
</dbReference>
<accession>F3L032</accession>
<comment type="caution">
    <text evidence="4">The sequence shown here is derived from an EMBL/GenBank/DDBJ whole genome shotgun (WGS) entry which is preliminary data.</text>
</comment>
<dbReference type="eggNOG" id="COG0725">
    <property type="taxonomic scope" value="Bacteria"/>
</dbReference>
<reference evidence="4 5" key="1">
    <citation type="journal article" date="2011" name="J. Bacteriol.">
        <title>Genome sequence of strain IMCC3088, a proteorhodopsin-containing marine bacterium belonging to the OM60/NOR5 clade.</title>
        <authorList>
            <person name="Jang Y."/>
            <person name="Oh H.M."/>
            <person name="Kang I."/>
            <person name="Lee K."/>
            <person name="Yang S.J."/>
            <person name="Cho J.C."/>
        </authorList>
    </citation>
    <scope>NUCLEOTIDE SEQUENCE [LARGE SCALE GENOMIC DNA]</scope>
    <source>
        <strain evidence="4 5">IMCC3088</strain>
    </source>
</reference>
<dbReference type="STRING" id="2518989.IMCC3088_684"/>
<name>F3L032_9GAMM</name>
<dbReference type="GO" id="GO:0046872">
    <property type="term" value="F:metal ion binding"/>
    <property type="evidence" value="ECO:0007669"/>
    <property type="project" value="UniProtKB-KW"/>
</dbReference>
<dbReference type="GO" id="GO:0030973">
    <property type="term" value="F:molybdate ion binding"/>
    <property type="evidence" value="ECO:0007669"/>
    <property type="project" value="TreeGrafter"/>
</dbReference>
<comment type="similarity">
    <text evidence="1">Belongs to the bacterial solute-binding protein ModA family.</text>
</comment>
<keyword evidence="2" id="KW-0479">Metal-binding</keyword>
<evidence type="ECO:0000256" key="1">
    <source>
        <dbReference type="ARBA" id="ARBA00009175"/>
    </source>
</evidence>
<dbReference type="PANTHER" id="PTHR30632">
    <property type="entry name" value="MOLYBDATE-BINDING PERIPLASMIC PROTEIN"/>
    <property type="match status" value="1"/>
</dbReference>
<organism evidence="4 5">
    <name type="scientific">Aequoribacter fuscus</name>
    <dbReference type="NCBI Taxonomy" id="2518989"/>
    <lineage>
        <taxon>Bacteria</taxon>
        <taxon>Pseudomonadati</taxon>
        <taxon>Pseudomonadota</taxon>
        <taxon>Gammaproteobacteria</taxon>
        <taxon>Cellvibrionales</taxon>
        <taxon>Halieaceae</taxon>
        <taxon>Aequoribacter</taxon>
    </lineage>
</organism>
<dbReference type="OrthoDB" id="9785015at2"/>
<dbReference type="PANTHER" id="PTHR30632:SF14">
    <property type="entry name" value="TUNGSTATE_MOLYBDATE_CHROMATE-BINDING PROTEIN MODA"/>
    <property type="match status" value="1"/>
</dbReference>
<dbReference type="Proteomes" id="UP000005615">
    <property type="component" value="Unassembled WGS sequence"/>
</dbReference>
<keyword evidence="5" id="KW-1185">Reference proteome</keyword>